<protein>
    <submittedName>
        <fullName evidence="2">Uncharacterized protein</fullName>
    </submittedName>
</protein>
<reference evidence="2 3" key="1">
    <citation type="submission" date="2015-10" db="EMBL/GenBank/DDBJ databases">
        <title>Genome analyses suggest a sexual origin of heterokaryosis in a supposedly ancient asexual fungus.</title>
        <authorList>
            <person name="Ropars J."/>
            <person name="Sedzielewska K."/>
            <person name="Noel J."/>
            <person name="Charron P."/>
            <person name="Farinelli L."/>
            <person name="Marton T."/>
            <person name="Kruger M."/>
            <person name="Pelin A."/>
            <person name="Brachmann A."/>
            <person name="Corradi N."/>
        </authorList>
    </citation>
    <scope>NUCLEOTIDE SEQUENCE [LARGE SCALE GENOMIC DNA]</scope>
    <source>
        <strain evidence="2 3">A4</strain>
    </source>
</reference>
<gene>
    <name evidence="2" type="ORF">RhiirA4_458053</name>
</gene>
<accession>A0A2I1GBH1</accession>
<dbReference type="VEuPathDB" id="FungiDB:RhiirFUN_006306"/>
<dbReference type="Proteomes" id="UP000234323">
    <property type="component" value="Unassembled WGS sequence"/>
</dbReference>
<dbReference type="AlphaFoldDB" id="A0A2I1GBH1"/>
<evidence type="ECO:0000256" key="1">
    <source>
        <dbReference type="SAM" id="MobiDB-lite"/>
    </source>
</evidence>
<keyword evidence="3" id="KW-1185">Reference proteome</keyword>
<comment type="caution">
    <text evidence="2">The sequence shown here is derived from an EMBL/GenBank/DDBJ whole genome shotgun (WGS) entry which is preliminary data.</text>
</comment>
<organism evidence="2 3">
    <name type="scientific">Rhizophagus irregularis</name>
    <dbReference type="NCBI Taxonomy" id="588596"/>
    <lineage>
        <taxon>Eukaryota</taxon>
        <taxon>Fungi</taxon>
        <taxon>Fungi incertae sedis</taxon>
        <taxon>Mucoromycota</taxon>
        <taxon>Glomeromycotina</taxon>
        <taxon>Glomeromycetes</taxon>
        <taxon>Glomerales</taxon>
        <taxon>Glomeraceae</taxon>
        <taxon>Rhizophagus</taxon>
    </lineage>
</organism>
<dbReference type="EMBL" id="LLXI01000286">
    <property type="protein sequence ID" value="PKY43931.1"/>
    <property type="molecule type" value="Genomic_DNA"/>
</dbReference>
<feature type="region of interest" description="Disordered" evidence="1">
    <location>
        <begin position="48"/>
        <end position="72"/>
    </location>
</feature>
<name>A0A2I1GBH1_9GLOM</name>
<dbReference type="VEuPathDB" id="FungiDB:RhiirA1_444534"/>
<evidence type="ECO:0000313" key="2">
    <source>
        <dbReference type="EMBL" id="PKY43931.1"/>
    </source>
</evidence>
<sequence length="154" mass="17998">MFKTSCRPDGMKSEIIVKDYLRILLIFLSLHFRELDLTAKEHESGRKRVNSGIYENKKSRKRKYKNRKEQLSSDVKNDQSMFYDKVIAKISIAQENNIACQMMYVSTSSFVFLNPSLTCNYRPLCWGIIDLRVENVSPYPKHPRAKELLSQAKV</sequence>
<evidence type="ECO:0000313" key="3">
    <source>
        <dbReference type="Proteomes" id="UP000234323"/>
    </source>
</evidence>
<proteinExistence type="predicted"/>
<dbReference type="VEuPathDB" id="FungiDB:FUN_004142"/>